<evidence type="ECO:0000313" key="1">
    <source>
        <dbReference type="EMBL" id="KGN29963.1"/>
    </source>
</evidence>
<comment type="caution">
    <text evidence="1">The sequence shown here is derived from an EMBL/GenBank/DDBJ whole genome shotgun (WGS) entry which is preliminary data.</text>
</comment>
<proteinExistence type="predicted"/>
<organism evidence="1 2">
    <name type="scientific">Knoellia sinensis KCTC 19936</name>
    <dbReference type="NCBI Taxonomy" id="1385520"/>
    <lineage>
        <taxon>Bacteria</taxon>
        <taxon>Bacillati</taxon>
        <taxon>Actinomycetota</taxon>
        <taxon>Actinomycetes</taxon>
        <taxon>Micrococcales</taxon>
        <taxon>Intrasporangiaceae</taxon>
        <taxon>Knoellia</taxon>
    </lineage>
</organism>
<name>A0A0A0IYU7_9MICO</name>
<keyword evidence="2" id="KW-1185">Reference proteome</keyword>
<dbReference type="EMBL" id="AVPJ01000024">
    <property type="protein sequence ID" value="KGN29963.1"/>
    <property type="molecule type" value="Genomic_DNA"/>
</dbReference>
<evidence type="ECO:0000313" key="2">
    <source>
        <dbReference type="Proteomes" id="UP000030002"/>
    </source>
</evidence>
<dbReference type="eggNOG" id="COG3411">
    <property type="taxonomic scope" value="Bacteria"/>
</dbReference>
<accession>A0A0A0IYU7</accession>
<reference evidence="1 2" key="1">
    <citation type="submission" date="2013-08" db="EMBL/GenBank/DDBJ databases">
        <title>The genome sequence of Knoellia sinensis.</title>
        <authorList>
            <person name="Zhu W."/>
            <person name="Wang G."/>
        </authorList>
    </citation>
    <scope>NUCLEOTIDE SEQUENCE [LARGE SCALE GENOMIC DNA]</scope>
    <source>
        <strain evidence="1 2">KCTC 19936</strain>
    </source>
</reference>
<dbReference type="STRING" id="1385520.N802_10080"/>
<protein>
    <recommendedName>
        <fullName evidence="3">(2Fe-2S) ferredoxin domain-containing protein</fullName>
    </recommendedName>
</protein>
<sequence length="117" mass="12480">MRVCRDCCCGTERKHPGVDHDGLLARIEDGALGAARVTRSACLLACDQSNVVVVSPSPSGRRAGGRPVWIREVLDDDTADALVEWVREGGPGWSDPPEPIARRAFPPSGLATAYITV</sequence>
<dbReference type="Proteomes" id="UP000030002">
    <property type="component" value="Unassembled WGS sequence"/>
</dbReference>
<gene>
    <name evidence="1" type="ORF">N802_10080</name>
</gene>
<dbReference type="AlphaFoldDB" id="A0A0A0IYU7"/>
<evidence type="ECO:0008006" key="3">
    <source>
        <dbReference type="Google" id="ProtNLM"/>
    </source>
</evidence>